<evidence type="ECO:0000256" key="7">
    <source>
        <dbReference type="RuleBase" id="RU004511"/>
    </source>
</evidence>
<dbReference type="CDD" id="cd07067">
    <property type="entry name" value="HP_PGM_like"/>
    <property type="match status" value="1"/>
</dbReference>
<dbReference type="GO" id="GO:0004619">
    <property type="term" value="F:phosphoglycerate mutase activity"/>
    <property type="evidence" value="ECO:0007669"/>
    <property type="project" value="UniProtKB-EC"/>
</dbReference>
<evidence type="ECO:0000313" key="9">
    <source>
        <dbReference type="EMBL" id="CAE0274553.1"/>
    </source>
</evidence>
<feature type="binding site" evidence="5">
    <location>
        <begin position="31"/>
        <end position="38"/>
    </location>
    <ligand>
        <name>substrate</name>
    </ligand>
</feature>
<keyword evidence="2 7" id="KW-0324">Glycolysis</keyword>
<dbReference type="SUPFAM" id="SSF47473">
    <property type="entry name" value="EF-hand"/>
    <property type="match status" value="1"/>
</dbReference>
<evidence type="ECO:0000256" key="4">
    <source>
        <dbReference type="PIRSR" id="PIRSR613078-1"/>
    </source>
</evidence>
<dbReference type="GO" id="GO:0006096">
    <property type="term" value="P:glycolytic process"/>
    <property type="evidence" value="ECO:0007669"/>
    <property type="project" value="UniProtKB-KW"/>
</dbReference>
<feature type="domain" description="EF-hand" evidence="8">
    <location>
        <begin position="312"/>
        <end position="347"/>
    </location>
</feature>
<dbReference type="GO" id="GO:0005509">
    <property type="term" value="F:calcium ion binding"/>
    <property type="evidence" value="ECO:0007669"/>
    <property type="project" value="InterPro"/>
</dbReference>
<dbReference type="Pfam" id="PF00300">
    <property type="entry name" value="His_Phos_1"/>
    <property type="match status" value="1"/>
</dbReference>
<dbReference type="SMART" id="SM00855">
    <property type="entry name" value="PGAM"/>
    <property type="match status" value="1"/>
</dbReference>
<dbReference type="PANTHER" id="PTHR11931">
    <property type="entry name" value="PHOSPHOGLYCERATE MUTASE"/>
    <property type="match status" value="1"/>
</dbReference>
<dbReference type="EC" id="5.4.2.11" evidence="7"/>
<dbReference type="EMBL" id="HBIC01006457">
    <property type="protein sequence ID" value="CAE0274553.1"/>
    <property type="molecule type" value="Transcribed_RNA"/>
</dbReference>
<dbReference type="AlphaFoldDB" id="A0A7S3LZU6"/>
<proteinExistence type="inferred from homology"/>
<feature type="binding site" evidence="5">
    <location>
        <begin position="110"/>
        <end position="113"/>
    </location>
    <ligand>
        <name>substrate</name>
    </ligand>
</feature>
<feature type="binding site" evidence="5">
    <location>
        <begin position="139"/>
        <end position="140"/>
    </location>
    <ligand>
        <name>substrate</name>
    </ligand>
</feature>
<dbReference type="InterPro" id="IPR011992">
    <property type="entry name" value="EF-hand-dom_pair"/>
</dbReference>
<keyword evidence="3 7" id="KW-0413">Isomerase</keyword>
<evidence type="ECO:0000256" key="1">
    <source>
        <dbReference type="ARBA" id="ARBA00006717"/>
    </source>
</evidence>
<feature type="binding site" evidence="5">
    <location>
        <position position="121"/>
    </location>
    <ligand>
        <name>substrate</name>
    </ligand>
</feature>
<name>A0A7S3LZU6_9STRA</name>
<feature type="active site" description="Proton donor/acceptor" evidence="4">
    <location>
        <position position="110"/>
    </location>
</feature>
<dbReference type="InterPro" id="IPR002048">
    <property type="entry name" value="EF_hand_dom"/>
</dbReference>
<evidence type="ECO:0000259" key="8">
    <source>
        <dbReference type="PROSITE" id="PS50222"/>
    </source>
</evidence>
<evidence type="ECO:0000256" key="6">
    <source>
        <dbReference type="PIRSR" id="PIRSR613078-3"/>
    </source>
</evidence>
<evidence type="ECO:0000256" key="2">
    <source>
        <dbReference type="ARBA" id="ARBA00023152"/>
    </source>
</evidence>
<dbReference type="Gene3D" id="1.10.238.10">
    <property type="entry name" value="EF-hand"/>
    <property type="match status" value="1"/>
</dbReference>
<dbReference type="InterPro" id="IPR001345">
    <property type="entry name" value="PG/BPGM_mutase_AS"/>
</dbReference>
<dbReference type="InterPro" id="IPR005952">
    <property type="entry name" value="Phosphogly_mut1"/>
</dbReference>
<evidence type="ECO:0000256" key="3">
    <source>
        <dbReference type="ARBA" id="ARBA00023235"/>
    </source>
</evidence>
<dbReference type="InterPro" id="IPR013078">
    <property type="entry name" value="His_Pase_superF_clade-1"/>
</dbReference>
<feature type="binding site" evidence="5">
    <location>
        <position position="83"/>
    </location>
    <ligand>
        <name>substrate</name>
    </ligand>
</feature>
<dbReference type="HAMAP" id="MF_01039">
    <property type="entry name" value="PGAM_GpmA"/>
    <property type="match status" value="1"/>
</dbReference>
<protein>
    <recommendedName>
        <fullName evidence="7">Phosphoglycerate mutase</fullName>
        <ecNumber evidence="7">5.4.2.11</ecNumber>
    </recommendedName>
</protein>
<feature type="binding site" evidence="5">
    <location>
        <begin position="44"/>
        <end position="45"/>
    </location>
    <ligand>
        <name>substrate</name>
    </ligand>
</feature>
<reference evidence="9" key="1">
    <citation type="submission" date="2021-01" db="EMBL/GenBank/DDBJ databases">
        <authorList>
            <person name="Corre E."/>
            <person name="Pelletier E."/>
            <person name="Niang G."/>
            <person name="Scheremetjew M."/>
            <person name="Finn R."/>
            <person name="Kale V."/>
            <person name="Holt S."/>
            <person name="Cochrane G."/>
            <person name="Meng A."/>
            <person name="Brown T."/>
            <person name="Cohen L."/>
        </authorList>
    </citation>
    <scope>NUCLEOTIDE SEQUENCE</scope>
    <source>
        <strain evidence="9">CCAP 955/1</strain>
    </source>
</reference>
<comment type="catalytic activity">
    <reaction evidence="7">
        <text>(2R)-2-phosphoglycerate = (2R)-3-phosphoglycerate</text>
        <dbReference type="Rhea" id="RHEA:15901"/>
        <dbReference type="ChEBI" id="CHEBI:58272"/>
        <dbReference type="ChEBI" id="CHEBI:58289"/>
        <dbReference type="EC" id="5.4.2.11"/>
    </reaction>
</comment>
<dbReference type="InterPro" id="IPR029033">
    <property type="entry name" value="His_PPase_superfam"/>
</dbReference>
<accession>A0A7S3LZU6</accession>
<evidence type="ECO:0000256" key="5">
    <source>
        <dbReference type="PIRSR" id="PIRSR613078-2"/>
    </source>
</evidence>
<comment type="similarity">
    <text evidence="1 7">Belongs to the phosphoglycerate mutase family. BPG-dependent PGAM subfamily.</text>
</comment>
<dbReference type="PROSITE" id="PS00175">
    <property type="entry name" value="PG_MUTASE"/>
    <property type="match status" value="1"/>
</dbReference>
<dbReference type="NCBIfam" id="TIGR01258">
    <property type="entry name" value="pgm_1"/>
    <property type="match status" value="2"/>
</dbReference>
<dbReference type="PROSITE" id="PS50222">
    <property type="entry name" value="EF_HAND_2"/>
    <property type="match status" value="1"/>
</dbReference>
<dbReference type="Gene3D" id="3.40.50.1240">
    <property type="entry name" value="Phosphoglycerate mutase-like"/>
    <property type="match status" value="1"/>
</dbReference>
<sequence>MLRMRITSKIFGMALAANLGSKSLHTVVMLRHGESLWNMENRFTGWCDVPLTEQGEADAVDAGVLIGERGLKFDVAFTSNLERAWRTCALTLAAAGQSGVETIRSSMLNERHYGALQGHHKDCPKLVEVYGEKKVLEWRRSYHTAPPSLYDGEFLEKIGPAGLLSSAMNDKYIDAQQLNTALNKYPSMTSSIFTANAANDRSIAPTTESLQMCEQRAFGYWKEVIAPRVIAGERVLIVAHANTIRALVKAVDKIDDHKIAHLKIPNGIPLVYTMDETLTPTDVTDKNDELGFHARYLVSARNHEKMMRYESSVQKKMRSLFEYLDVNNDGKITHQCLMNGLARLRNNKTINEQTNTTTTNVDRTDSAQTDLSEYSIEELIRSVPHATDGQEGITLKAFLEAEATLLPHLTNLKLLQ</sequence>
<feature type="site" description="Transition state stabilizer" evidence="6">
    <location>
        <position position="240"/>
    </location>
</feature>
<feature type="active site" description="Tele-phosphohistidine intermediate" evidence="4">
    <location>
        <position position="32"/>
    </location>
</feature>
<dbReference type="SUPFAM" id="SSF53254">
    <property type="entry name" value="Phosphoglycerate mutase-like"/>
    <property type="match status" value="1"/>
</dbReference>
<organism evidence="9">
    <name type="scientific">Spumella elongata</name>
    <dbReference type="NCBI Taxonomy" id="89044"/>
    <lineage>
        <taxon>Eukaryota</taxon>
        <taxon>Sar</taxon>
        <taxon>Stramenopiles</taxon>
        <taxon>Ochrophyta</taxon>
        <taxon>Chrysophyceae</taxon>
        <taxon>Chromulinales</taxon>
        <taxon>Chromulinaceae</taxon>
        <taxon>Spumella</taxon>
    </lineage>
</organism>
<gene>
    <name evidence="9" type="ORF">SELO1098_LOCUS3380</name>
</gene>